<proteinExistence type="predicted"/>
<protein>
    <submittedName>
        <fullName evidence="1">Uncharacterized protein</fullName>
    </submittedName>
</protein>
<evidence type="ECO:0000313" key="1">
    <source>
        <dbReference type="EMBL" id="CAB4152873.1"/>
    </source>
</evidence>
<organism evidence="1">
    <name type="scientific">uncultured Caudovirales phage</name>
    <dbReference type="NCBI Taxonomy" id="2100421"/>
    <lineage>
        <taxon>Viruses</taxon>
        <taxon>Duplodnaviria</taxon>
        <taxon>Heunggongvirae</taxon>
        <taxon>Uroviricota</taxon>
        <taxon>Caudoviricetes</taxon>
        <taxon>Peduoviridae</taxon>
        <taxon>Maltschvirus</taxon>
        <taxon>Maltschvirus maltsch</taxon>
    </lineage>
</organism>
<accession>A0A6J5N6M5</accession>
<reference evidence="1" key="1">
    <citation type="submission" date="2020-04" db="EMBL/GenBank/DDBJ databases">
        <authorList>
            <person name="Chiriac C."/>
            <person name="Salcher M."/>
            <person name="Ghai R."/>
            <person name="Kavagutti S V."/>
        </authorList>
    </citation>
    <scope>NUCLEOTIDE SEQUENCE</scope>
</reference>
<gene>
    <name evidence="1" type="ORF">UFOVP617_37</name>
</gene>
<name>A0A6J5N6M5_9CAUD</name>
<sequence length="78" mass="8689">MQFLKHLLSDSGLVSSKRFAGISAFVNAIVLGYVPNTKQFVFEGFLWYSAAVLGVTVLEKFKKDERSKDTREDSTTAP</sequence>
<dbReference type="EMBL" id="LR796575">
    <property type="protein sequence ID" value="CAB4152873.1"/>
    <property type="molecule type" value="Genomic_DNA"/>
</dbReference>